<dbReference type="GO" id="GO:0032040">
    <property type="term" value="C:small-subunit processome"/>
    <property type="evidence" value="ECO:0007669"/>
    <property type="project" value="InterPro"/>
</dbReference>
<evidence type="ECO:0000259" key="8">
    <source>
        <dbReference type="Pfam" id="PF24779"/>
    </source>
</evidence>
<dbReference type="FunFam" id="3.40.50.1010:FF:000006">
    <property type="entry name" value="rRNA-processing protein UTP23 homolog"/>
    <property type="match status" value="1"/>
</dbReference>
<evidence type="ECO:0000256" key="5">
    <source>
        <dbReference type="ARBA" id="ARBA00037300"/>
    </source>
</evidence>
<evidence type="ECO:0000256" key="4">
    <source>
        <dbReference type="ARBA" id="ARBA00023242"/>
    </source>
</evidence>
<dbReference type="InterPro" id="IPR057776">
    <property type="entry name" value="UTP23_sensor"/>
</dbReference>
<dbReference type="Pfam" id="PF24779">
    <property type="entry name" value="UTP23_sensor"/>
    <property type="match status" value="1"/>
</dbReference>
<dbReference type="OrthoDB" id="25675at2759"/>
<dbReference type="SUPFAM" id="SSF88723">
    <property type="entry name" value="PIN domain-like"/>
    <property type="match status" value="1"/>
</dbReference>
<dbReference type="EMBL" id="GFXV01001215">
    <property type="protein sequence ID" value="MBW13020.1"/>
    <property type="molecule type" value="Transcribed_RNA"/>
</dbReference>
<dbReference type="GO" id="GO:0006364">
    <property type="term" value="P:rRNA processing"/>
    <property type="evidence" value="ECO:0007669"/>
    <property type="project" value="UniProtKB-KW"/>
</dbReference>
<evidence type="ECO:0000256" key="2">
    <source>
        <dbReference type="ARBA" id="ARBA00022517"/>
    </source>
</evidence>
<name>A0A2H8TG54_9HEMI</name>
<dbReference type="InterPro" id="IPR029060">
    <property type="entry name" value="PIN-like_dom_sf"/>
</dbReference>
<comment type="subcellular location">
    <subcellularLocation>
        <location evidence="1">Nucleus</location>
        <location evidence="1">Nucleolus</location>
    </subcellularLocation>
</comment>
<proteinExistence type="inferred from homology"/>
<evidence type="ECO:0000256" key="6">
    <source>
        <dbReference type="ARBA" id="ARBA00038503"/>
    </source>
</evidence>
<dbReference type="InterPro" id="IPR006984">
    <property type="entry name" value="Fcf1/UTP23"/>
</dbReference>
<reference evidence="9" key="1">
    <citation type="submission" date="2017-10" db="EMBL/GenBank/DDBJ databases">
        <title>Transcriptome Assembly of Sugarcane Aphid Adults.</title>
        <authorList>
            <person name="Scully E.D."/>
            <person name="Palmer N.A."/>
            <person name="Geib S.M."/>
            <person name="Sarath G."/>
            <person name="Sattler S.E."/>
        </authorList>
    </citation>
    <scope>NUCLEOTIDE SEQUENCE</scope>
    <source>
        <tissue evidence="9">Whole body</tissue>
    </source>
</reference>
<protein>
    <recommendedName>
        <fullName evidence="7">rRNA-processing protein UTP23 homolog</fullName>
    </recommendedName>
</protein>
<evidence type="ECO:0000256" key="3">
    <source>
        <dbReference type="ARBA" id="ARBA00022552"/>
    </source>
</evidence>
<evidence type="ECO:0000256" key="1">
    <source>
        <dbReference type="ARBA" id="ARBA00004604"/>
    </source>
</evidence>
<sequence length="258" mass="29250">MRLKRHQKAERNINFYCVSFGFRKPFQLLVDGTFCMASAQNRVQLREDIPKYLGGDVKFLTTQCVVLETEALGATVRPAMHIVKNFGIHKCGHEKKPISGASCLTSMVKDNMKTRYIIATQDKALQNALYVLPAVPVMYFNGLSIILKAPSPISIDHANQKRLSRFNLTEYETNVLTSMKSSITTELSSSEELKDYPGVFKRAKGPNPLSCKPKKKKIVEDNIIPKVENKTKRKRNRVKIPKHVKEELKKMNKPISVS</sequence>
<dbReference type="Pfam" id="PF04900">
    <property type="entry name" value="Fcf1"/>
    <property type="match status" value="1"/>
</dbReference>
<dbReference type="AlphaFoldDB" id="A0A2H8TG54"/>
<comment type="function">
    <text evidence="5">Involved in rRNA-processing and ribosome biogenesis.</text>
</comment>
<accession>A0A2H8TG54</accession>
<evidence type="ECO:0000256" key="7">
    <source>
        <dbReference type="ARBA" id="ARBA00071400"/>
    </source>
</evidence>
<dbReference type="PANTHER" id="PTHR12416">
    <property type="entry name" value="RRNA-PROCESSING PROTEIN UTP23 HOMOLOG"/>
    <property type="match status" value="1"/>
</dbReference>
<dbReference type="Gene3D" id="3.40.50.1010">
    <property type="entry name" value="5'-nuclease"/>
    <property type="match status" value="1"/>
</dbReference>
<organism evidence="9">
    <name type="scientific">Melanaphis sacchari</name>
    <dbReference type="NCBI Taxonomy" id="742174"/>
    <lineage>
        <taxon>Eukaryota</taxon>
        <taxon>Metazoa</taxon>
        <taxon>Ecdysozoa</taxon>
        <taxon>Arthropoda</taxon>
        <taxon>Hexapoda</taxon>
        <taxon>Insecta</taxon>
        <taxon>Pterygota</taxon>
        <taxon>Neoptera</taxon>
        <taxon>Paraneoptera</taxon>
        <taxon>Hemiptera</taxon>
        <taxon>Sternorrhyncha</taxon>
        <taxon>Aphidomorpha</taxon>
        <taxon>Aphidoidea</taxon>
        <taxon>Aphididae</taxon>
        <taxon>Aphidini</taxon>
        <taxon>Melanaphis</taxon>
    </lineage>
</organism>
<feature type="domain" description="UTP23 sensor motif region" evidence="8">
    <location>
        <begin position="201"/>
        <end position="216"/>
    </location>
</feature>
<gene>
    <name evidence="9" type="primary">UTP23_1</name>
</gene>
<comment type="similarity">
    <text evidence="6">Belongs to the UTP23/FCF1 family. UTP23 subfamily.</text>
</comment>
<keyword evidence="3" id="KW-0698">rRNA processing</keyword>
<dbReference type="CDD" id="cd09866">
    <property type="entry name" value="PIN_Fcf1-Utp23-H"/>
    <property type="match status" value="1"/>
</dbReference>
<keyword evidence="2" id="KW-0690">Ribosome biogenesis</keyword>
<evidence type="ECO:0000313" key="9">
    <source>
        <dbReference type="EMBL" id="MBW13020.1"/>
    </source>
</evidence>
<keyword evidence="4" id="KW-0539">Nucleus</keyword>